<keyword evidence="8 15" id="KW-0067">ATP-binding</keyword>
<dbReference type="EMBL" id="ATJV01000001">
    <property type="protein sequence ID" value="EPZ17440.1"/>
    <property type="molecule type" value="Genomic_DNA"/>
</dbReference>
<evidence type="ECO:0000313" key="19">
    <source>
        <dbReference type="EMBL" id="EPZ17440.1"/>
    </source>
</evidence>
<feature type="active site" description="For nuclease activity" evidence="15">
    <location>
        <position position="1177"/>
    </location>
</feature>
<comment type="similarity">
    <text evidence="15">Belongs to the helicase family. UvrD subfamily.</text>
</comment>
<dbReference type="GO" id="GO:0008854">
    <property type="term" value="F:exodeoxyribonuclease V activity"/>
    <property type="evidence" value="ECO:0007669"/>
    <property type="project" value="UniProtKB-EC"/>
</dbReference>
<organism evidence="19 20">
    <name type="scientific">Thauera terpenica 58Eu</name>
    <dbReference type="NCBI Taxonomy" id="1348657"/>
    <lineage>
        <taxon>Bacteria</taxon>
        <taxon>Pseudomonadati</taxon>
        <taxon>Pseudomonadota</taxon>
        <taxon>Betaproteobacteria</taxon>
        <taxon>Rhodocyclales</taxon>
        <taxon>Zoogloeaceae</taxon>
        <taxon>Thauera</taxon>
    </lineage>
</organism>
<keyword evidence="6 15" id="KW-0347">Helicase</keyword>
<evidence type="ECO:0000256" key="8">
    <source>
        <dbReference type="ARBA" id="ARBA00022840"/>
    </source>
</evidence>
<keyword evidence="3 15" id="KW-0547">Nucleotide-binding</keyword>
<evidence type="ECO:0000259" key="17">
    <source>
        <dbReference type="PROSITE" id="PS51198"/>
    </source>
</evidence>
<dbReference type="GO" id="GO:0000724">
    <property type="term" value="P:double-strand break repair via homologous recombination"/>
    <property type="evidence" value="ECO:0007669"/>
    <property type="project" value="UniProtKB-UniRule"/>
</dbReference>
<dbReference type="Proteomes" id="UP000015455">
    <property type="component" value="Unassembled WGS sequence"/>
</dbReference>
<comment type="caution">
    <text evidence="19">The sequence shown here is derived from an EMBL/GenBank/DDBJ whole genome shotgun (WGS) entry which is preliminary data.</text>
</comment>
<comment type="catalytic activity">
    <reaction evidence="15">
        <text>Exonucleolytic cleavage (in the presence of ATP) in either 5'- to 3'- or 3'- to 5'-direction to yield 5'-phosphooligonucleotides.</text>
        <dbReference type="EC" id="3.1.11.5"/>
    </reaction>
</comment>
<keyword evidence="10 15" id="KW-0238">DNA-binding</keyword>
<gene>
    <name evidence="15" type="primary">recB</name>
    <name evidence="19" type="ORF">M622_01330</name>
</gene>
<keyword evidence="5 15" id="KW-0378">Hydrolase</keyword>
<dbReference type="SUPFAM" id="SSF52980">
    <property type="entry name" value="Restriction endonuclease-like"/>
    <property type="match status" value="1"/>
</dbReference>
<evidence type="ECO:0000256" key="3">
    <source>
        <dbReference type="ARBA" id="ARBA00022741"/>
    </source>
</evidence>
<comment type="subunit">
    <text evidence="15">Heterotrimer of RecB, RecC and RecD. All subunits contribute to DNA-binding. Interacts with RecA.</text>
</comment>
<dbReference type="GO" id="GO:0005524">
    <property type="term" value="F:ATP binding"/>
    <property type="evidence" value="ECO:0007669"/>
    <property type="project" value="UniProtKB-UniRule"/>
</dbReference>
<evidence type="ECO:0000256" key="5">
    <source>
        <dbReference type="ARBA" id="ARBA00022801"/>
    </source>
</evidence>
<comment type="catalytic activity">
    <reaction evidence="14 15">
        <text>ATP + H2O = ADP + phosphate + H(+)</text>
        <dbReference type="Rhea" id="RHEA:13065"/>
        <dbReference type="ChEBI" id="CHEBI:15377"/>
        <dbReference type="ChEBI" id="CHEBI:15378"/>
        <dbReference type="ChEBI" id="CHEBI:30616"/>
        <dbReference type="ChEBI" id="CHEBI:43474"/>
        <dbReference type="ChEBI" id="CHEBI:456216"/>
        <dbReference type="EC" id="5.6.2.4"/>
    </reaction>
</comment>
<feature type="domain" description="UvrD-like helicase ATP-binding" evidence="17">
    <location>
        <begin position="1"/>
        <end position="468"/>
    </location>
</feature>
<accession>S9ZJ76</accession>
<dbReference type="EC" id="5.6.2.4" evidence="15"/>
<dbReference type="GO" id="GO:0043138">
    <property type="term" value="F:3'-5' DNA helicase activity"/>
    <property type="evidence" value="ECO:0007669"/>
    <property type="project" value="UniProtKB-UniRule"/>
</dbReference>
<dbReference type="InterPro" id="IPR014017">
    <property type="entry name" value="DNA_helicase_UvrD-like_C"/>
</dbReference>
<name>S9ZJ76_9RHOO</name>
<protein>
    <recommendedName>
        <fullName evidence="15">RecBCD enzyme subunit RecB</fullName>
        <ecNumber evidence="15">3.1.11.5</ecNumber>
        <ecNumber evidence="15">5.6.2.4</ecNumber>
    </recommendedName>
    <alternativeName>
        <fullName evidence="15">DNA 3'-5' helicase subunit RecB</fullName>
    </alternativeName>
    <alternativeName>
        <fullName evidence="15">Exonuclease V subunit RecB</fullName>
        <shortName evidence="15">ExoV subunit RecB</shortName>
    </alternativeName>
    <alternativeName>
        <fullName evidence="15">Helicase/nuclease RecBCD subunit RecB</fullName>
    </alternativeName>
</protein>
<proteinExistence type="inferred from homology"/>
<dbReference type="Pfam" id="PF12705">
    <property type="entry name" value="PDDEXK_1"/>
    <property type="match status" value="1"/>
</dbReference>
<dbReference type="RefSeq" id="WP_021247728.1">
    <property type="nucleotide sequence ID" value="NZ_ATJV01000001.1"/>
</dbReference>
<dbReference type="PANTHER" id="PTHR11070:SF23">
    <property type="entry name" value="RECBCD ENZYME SUBUNIT RECB"/>
    <property type="match status" value="1"/>
</dbReference>
<comment type="catalytic activity">
    <reaction evidence="13 15">
        <text>Couples ATP hydrolysis with the unwinding of duplex DNA by translocating in the 3'-5' direction.</text>
        <dbReference type="EC" id="5.6.2.4"/>
    </reaction>
</comment>
<dbReference type="InterPro" id="IPR011335">
    <property type="entry name" value="Restrct_endonuc-II-like"/>
</dbReference>
<dbReference type="Pfam" id="PF00580">
    <property type="entry name" value="UvrD-helicase"/>
    <property type="match status" value="1"/>
</dbReference>
<comment type="miscellaneous">
    <text evidence="15">In the RecBCD complex, RecB has a slow 3'-5' helicase, an exonuclease activity and loads RecA onto ssDNA, RecD has a fast 5'-3' helicase activity, while RecC stimulates the ATPase and processivity of the RecB helicase and contributes to recognition of the Chi site.</text>
</comment>
<feature type="region of interest" description="DNA-binding and helicase activity, interacts with RecC" evidence="15">
    <location>
        <begin position="1"/>
        <end position="947"/>
    </location>
</feature>
<keyword evidence="1 15" id="KW-0540">Nuclease</keyword>
<dbReference type="InterPro" id="IPR000212">
    <property type="entry name" value="DNA_helicase_UvrD/REP"/>
</dbReference>
<dbReference type="STRING" id="1348657.M622_01330"/>
<keyword evidence="12 15" id="KW-0413">Isomerase</keyword>
<comment type="domain">
    <text evidence="15">The N-terminal DNA-binding domain is a ssDNA-dependent ATPase and has ATP-dependent 3'-5' helicase function. This domain interacts with RecC.</text>
</comment>
<dbReference type="Gene3D" id="1.10.3170.10">
    <property type="entry name" value="Recbcd, chain B, domain 2"/>
    <property type="match status" value="1"/>
</dbReference>
<sequence length="1285" mass="138459">MSAAPEFDVFQCPLDGIRLIEASAGTGKTWNICGLYLRLLLERELTVEALLVVTFTKAATAELSSRIRARIGEMLQVLEGAAPGADPFVSQLIEATLARGIEHAQMQRRLQLALQTFDEAAIFTIHGFCQRALADTPFAAGLPYELELVEDDSALRLEVVHDFWRQQVAGGELSPLLADYLLQCGDSPAAWADILQRHMGRPCARSLWDEDGADAGALADAELKLTQAYDAARMLAGALAQAVECVNDALGGLNANSYKPKSVATAAQQWADWLGAANAVHPLPAGTDNKLALLASATLEKRSTAAGRKSGSAPPRHAFFDAAEALLQARAAVDAVLDGARLRLLRQCIERCVARLRERKREQRQISFDDILWNAHQALHSGAQPWLAGALHARYPVALIDEFQDTDPLQFGIFDRIYRAEGRHGSLFLVGDPKQAIYSFRSADLFTYLSARDRTDARYTLRHNQRSAPALIDACNALFGANPAVFMMDGLDYVCVDKGSRPRPPFVDDSAGGAGLAPLQLWRIPSDAVQTVADEAAQKGQGGAAHEAADPGGSRLARAQALHRAAHASAAEIARLLTAGGAGTVRIGEQPLRPADIAVLVRSHSQGARMRRALAAFGVGSVELSQASVFHTEDAEQLQRVLLAIAEPLRERRVKAALATAAMGRDAAALARLVDDEAALLATLDAFVRWRELWLTRGFGIMLRQWMSDEGVAVRLLARADGERRLTNLMHLAELLQQAAGAASPELLLRTLATRRREAGSGEATQLRLESDRNLVQIVTVHRAKGLEYGVVFCPFLFDGHVRSSSEGAMSPWHDEHGELVLDYRAGAFTLDEVKARLRRERQAEDLRLIYVALTRAVQRCYVVVGSYARLGSGRPSHTESGRSLLNWMVAGAGMDADAWASHKPTPAGIDAHWRALVAASARGGAPTMALLDLPAGEGAALAPPHAGGQRPRAQRAPQLPAGWRIGSFSALIFGATHEHGAQDHDANALGAAASALSAPEAAPEAAAVFTPAADDILRFPRGPSAGDCIHALFEAIDFTDPGTWDSAIAAALAAHPQMLPAAPKPGEAPLAAMLRSLLDAVLNTSLLPAPAERAADTRCGEEGRAELRLNTVAPARCLVELGFHLPAPDLRASALNTWLAAQGYVVPRLAFKDLDGYLKGYIDLIFEHDGRYWVLDWKSNHLGVQPQDYAPARLETAMQTHGYHLQHLLYSVALHRHLGRSLAGYDYESHFGGVLYLFVRGVRPQWRIDGVPCGVFHQRCPAAVLASLDALLAGVATADVQEPA</sequence>
<evidence type="ECO:0000256" key="4">
    <source>
        <dbReference type="ARBA" id="ARBA00022763"/>
    </source>
</evidence>
<dbReference type="CDD" id="cd22352">
    <property type="entry name" value="RecB_C-like"/>
    <property type="match status" value="1"/>
</dbReference>
<dbReference type="GO" id="GO:0005829">
    <property type="term" value="C:cytosol"/>
    <property type="evidence" value="ECO:0007669"/>
    <property type="project" value="TreeGrafter"/>
</dbReference>
<dbReference type="PROSITE" id="PS51217">
    <property type="entry name" value="UVRD_HELICASE_CTER"/>
    <property type="match status" value="1"/>
</dbReference>
<dbReference type="SUPFAM" id="SSF52540">
    <property type="entry name" value="P-loop containing nucleoside triphosphate hydrolases"/>
    <property type="match status" value="1"/>
</dbReference>
<feature type="region of interest" description="Nuclease activity, interacts with RecD and RecA" evidence="15">
    <location>
        <begin position="963"/>
        <end position="1285"/>
    </location>
</feature>
<evidence type="ECO:0000313" key="20">
    <source>
        <dbReference type="Proteomes" id="UP000015455"/>
    </source>
</evidence>
<evidence type="ECO:0000256" key="13">
    <source>
        <dbReference type="ARBA" id="ARBA00034617"/>
    </source>
</evidence>
<evidence type="ECO:0000256" key="14">
    <source>
        <dbReference type="ARBA" id="ARBA00048988"/>
    </source>
</evidence>
<evidence type="ECO:0000256" key="11">
    <source>
        <dbReference type="ARBA" id="ARBA00023204"/>
    </source>
</evidence>
<dbReference type="InterPro" id="IPR038726">
    <property type="entry name" value="PDDEXK_AddAB-type"/>
</dbReference>
<feature type="binding site" evidence="16">
    <location>
        <begin position="22"/>
        <end position="29"/>
    </location>
    <ligand>
        <name>ATP</name>
        <dbReference type="ChEBI" id="CHEBI:30616"/>
    </ligand>
</feature>
<evidence type="ECO:0000256" key="15">
    <source>
        <dbReference type="HAMAP-Rule" id="MF_01485"/>
    </source>
</evidence>
<evidence type="ECO:0000256" key="12">
    <source>
        <dbReference type="ARBA" id="ARBA00023235"/>
    </source>
</evidence>
<feature type="binding site" evidence="15">
    <location>
        <position position="1031"/>
    </location>
    <ligand>
        <name>Mg(2+)</name>
        <dbReference type="ChEBI" id="CHEBI:18420"/>
    </ligand>
</feature>
<feature type="binding site" evidence="15">
    <location>
        <position position="1177"/>
    </location>
    <ligand>
        <name>Mg(2+)</name>
        <dbReference type="ChEBI" id="CHEBI:18420"/>
    </ligand>
</feature>
<comment type="domain">
    <text evidence="15">The C-terminal domain has nuclease activity and interacts with RecD. It interacts with RecA, facilitating its loading onto ssDNA.</text>
</comment>
<evidence type="ECO:0000256" key="10">
    <source>
        <dbReference type="ARBA" id="ARBA00023125"/>
    </source>
</evidence>
<evidence type="ECO:0000256" key="6">
    <source>
        <dbReference type="ARBA" id="ARBA00022806"/>
    </source>
</evidence>
<dbReference type="InterPro" id="IPR004586">
    <property type="entry name" value="RecB"/>
</dbReference>
<dbReference type="EC" id="3.1.11.5" evidence="15"/>
<evidence type="ECO:0000259" key="18">
    <source>
        <dbReference type="PROSITE" id="PS51217"/>
    </source>
</evidence>
<keyword evidence="2 15" id="KW-0479">Metal-binding</keyword>
<evidence type="ECO:0000256" key="16">
    <source>
        <dbReference type="PROSITE-ProRule" id="PRU00560"/>
    </source>
</evidence>
<evidence type="ECO:0000256" key="7">
    <source>
        <dbReference type="ARBA" id="ARBA00022839"/>
    </source>
</evidence>
<comment type="cofactor">
    <cofactor evidence="15">
        <name>Mg(2+)</name>
        <dbReference type="ChEBI" id="CHEBI:18420"/>
    </cofactor>
    <text evidence="15">Binds 1 Mg(2+) ion per subunit.</text>
</comment>
<keyword evidence="4 15" id="KW-0227">DNA damage</keyword>
<dbReference type="Pfam" id="PF13361">
    <property type="entry name" value="UvrD_C"/>
    <property type="match status" value="1"/>
</dbReference>
<dbReference type="Gene3D" id="3.40.50.300">
    <property type="entry name" value="P-loop containing nucleotide triphosphate hydrolases"/>
    <property type="match status" value="2"/>
</dbReference>
<dbReference type="InterPro" id="IPR011604">
    <property type="entry name" value="PDDEXK-like_dom_sf"/>
</dbReference>
<evidence type="ECO:0000256" key="2">
    <source>
        <dbReference type="ARBA" id="ARBA00022723"/>
    </source>
</evidence>
<dbReference type="HAMAP" id="MF_01485">
    <property type="entry name" value="RecB"/>
    <property type="match status" value="1"/>
</dbReference>
<dbReference type="PROSITE" id="PS51198">
    <property type="entry name" value="UVRD_HELICASE_ATP_BIND"/>
    <property type="match status" value="1"/>
</dbReference>
<dbReference type="GO" id="GO:0000287">
    <property type="term" value="F:magnesium ion binding"/>
    <property type="evidence" value="ECO:0007669"/>
    <property type="project" value="UniProtKB-UniRule"/>
</dbReference>
<evidence type="ECO:0000256" key="9">
    <source>
        <dbReference type="ARBA" id="ARBA00022842"/>
    </source>
</evidence>
<feature type="domain" description="UvrD-like helicase C-terminal" evidence="18">
    <location>
        <begin position="523"/>
        <end position="786"/>
    </location>
</feature>
<keyword evidence="11 15" id="KW-0234">DNA repair</keyword>
<keyword evidence="7 15" id="KW-0269">Exonuclease</keyword>
<dbReference type="Gene3D" id="3.90.320.10">
    <property type="match status" value="1"/>
</dbReference>
<dbReference type="NCBIfam" id="TIGR00609">
    <property type="entry name" value="recB"/>
    <property type="match status" value="1"/>
</dbReference>
<dbReference type="GO" id="GO:0009338">
    <property type="term" value="C:exodeoxyribonuclease V complex"/>
    <property type="evidence" value="ECO:0007669"/>
    <property type="project" value="TreeGrafter"/>
</dbReference>
<evidence type="ECO:0000256" key="1">
    <source>
        <dbReference type="ARBA" id="ARBA00022722"/>
    </source>
</evidence>
<dbReference type="GO" id="GO:0016887">
    <property type="term" value="F:ATP hydrolysis activity"/>
    <property type="evidence" value="ECO:0007669"/>
    <property type="project" value="RHEA"/>
</dbReference>
<feature type="binding site" evidence="15">
    <location>
        <position position="1164"/>
    </location>
    <ligand>
        <name>Mg(2+)</name>
        <dbReference type="ChEBI" id="CHEBI:18420"/>
    </ligand>
</feature>
<comment type="function">
    <text evidence="15">A helicase/nuclease that prepares dsDNA breaks (DSB) for recombinational DNA repair. Binds to DSBs and unwinds DNA via a highly rapid and processive ATP-dependent bidirectional helicase activity. Unwinds dsDNA until it encounters a Chi (crossover hotspot instigator) sequence from the 3' direction. Cuts ssDNA a few nucleotides 3' to the Chi site. The properties and activities of the enzyme are changed at Chi. The Chi-altered holoenzyme produces a long 3'-ssDNA overhang and facilitates RecA-binding to the ssDNA for homologous DNA recombination and repair. Holoenzyme degrades any linearized DNA that is unable to undergo homologous recombination. In the holoenzyme this subunit contributes ATPase, 3'-5' helicase, exonuclease activity and loads RecA onto ssDNA.</text>
</comment>
<keyword evidence="20" id="KW-1185">Reference proteome</keyword>
<dbReference type="InterPro" id="IPR014016">
    <property type="entry name" value="UvrD-like_ATP-bd"/>
</dbReference>
<dbReference type="Gene3D" id="1.10.486.10">
    <property type="entry name" value="PCRA, domain 4"/>
    <property type="match status" value="1"/>
</dbReference>
<dbReference type="InterPro" id="IPR027417">
    <property type="entry name" value="P-loop_NTPase"/>
</dbReference>
<dbReference type="eggNOG" id="COG1074">
    <property type="taxonomic scope" value="Bacteria"/>
</dbReference>
<dbReference type="OrthoDB" id="5905204at2"/>
<keyword evidence="9 15" id="KW-0460">Magnesium</keyword>
<dbReference type="GO" id="GO:0003677">
    <property type="term" value="F:DNA binding"/>
    <property type="evidence" value="ECO:0007669"/>
    <property type="project" value="UniProtKB-UniRule"/>
</dbReference>
<reference evidence="19 20" key="1">
    <citation type="submission" date="2013-06" db="EMBL/GenBank/DDBJ databases">
        <title>Draft genome sequence of Thauera terpenica.</title>
        <authorList>
            <person name="Liu B."/>
            <person name="Frostegard A.H."/>
            <person name="Shapleigh J.P."/>
        </authorList>
    </citation>
    <scope>NUCLEOTIDE SEQUENCE [LARGE SCALE GENOMIC DNA]</scope>
    <source>
        <strain evidence="19 20">58Eu</strain>
    </source>
</reference>
<dbReference type="PANTHER" id="PTHR11070">
    <property type="entry name" value="UVRD / RECB / PCRA DNA HELICASE FAMILY MEMBER"/>
    <property type="match status" value="1"/>
</dbReference>
<dbReference type="PATRIC" id="fig|1348657.5.peg.269"/>